<proteinExistence type="predicted"/>
<sequence>MGWVWRDEDDADYSVNSTNGGGDYSVNSPNGGGCATRTVVRSQCRTEEVEPGKFVRKCEKAEEVLRNCIGKPVEVIKSNKEYTEDDVTEQVMRGSYPSGSLDAPFDFPGLCNDIDSIEHHFFGGISRFFEAAEDMKNHIFDAFGYDSQSPPSPYTRRGVPFEGNQSPSSPYIRRGVPIEGRPEMEASPKLNQPDSNPENFDFSSLAKDV</sequence>
<evidence type="ECO:0000313" key="1">
    <source>
        <dbReference type="EMBL" id="KAJ0028857.1"/>
    </source>
</evidence>
<name>A0ACC0Y374_9ROSI</name>
<keyword evidence="2" id="KW-1185">Reference proteome</keyword>
<dbReference type="EMBL" id="CM047744">
    <property type="protein sequence ID" value="KAJ0028857.1"/>
    <property type="molecule type" value="Genomic_DNA"/>
</dbReference>
<protein>
    <submittedName>
        <fullName evidence="1">Uncharacterized protein</fullName>
    </submittedName>
</protein>
<accession>A0ACC0Y374</accession>
<organism evidence="1 2">
    <name type="scientific">Pistacia integerrima</name>
    <dbReference type="NCBI Taxonomy" id="434235"/>
    <lineage>
        <taxon>Eukaryota</taxon>
        <taxon>Viridiplantae</taxon>
        <taxon>Streptophyta</taxon>
        <taxon>Embryophyta</taxon>
        <taxon>Tracheophyta</taxon>
        <taxon>Spermatophyta</taxon>
        <taxon>Magnoliopsida</taxon>
        <taxon>eudicotyledons</taxon>
        <taxon>Gunneridae</taxon>
        <taxon>Pentapetalae</taxon>
        <taxon>rosids</taxon>
        <taxon>malvids</taxon>
        <taxon>Sapindales</taxon>
        <taxon>Anacardiaceae</taxon>
        <taxon>Pistacia</taxon>
    </lineage>
</organism>
<gene>
    <name evidence="1" type="ORF">Pint_36206</name>
</gene>
<evidence type="ECO:0000313" key="2">
    <source>
        <dbReference type="Proteomes" id="UP001163603"/>
    </source>
</evidence>
<comment type="caution">
    <text evidence="1">The sequence shown here is derived from an EMBL/GenBank/DDBJ whole genome shotgun (WGS) entry which is preliminary data.</text>
</comment>
<reference evidence="2" key="1">
    <citation type="journal article" date="2023" name="G3 (Bethesda)">
        <title>Genome assembly and association tests identify interacting loci associated with vigor, precocity, and sex in interspecific pistachio rootstocks.</title>
        <authorList>
            <person name="Palmer W."/>
            <person name="Jacygrad E."/>
            <person name="Sagayaradj S."/>
            <person name="Cavanaugh K."/>
            <person name="Han R."/>
            <person name="Bertier L."/>
            <person name="Beede B."/>
            <person name="Kafkas S."/>
            <person name="Golino D."/>
            <person name="Preece J."/>
            <person name="Michelmore R."/>
        </authorList>
    </citation>
    <scope>NUCLEOTIDE SEQUENCE [LARGE SCALE GENOMIC DNA]</scope>
</reference>
<dbReference type="Proteomes" id="UP001163603">
    <property type="component" value="Chromosome 9"/>
</dbReference>